<evidence type="ECO:0000256" key="1">
    <source>
        <dbReference type="SAM" id="Phobius"/>
    </source>
</evidence>
<accession>A0A8J3BTT8</accession>
<dbReference type="Proteomes" id="UP000612329">
    <property type="component" value="Unassembled WGS sequence"/>
</dbReference>
<feature type="transmembrane region" description="Helical" evidence="1">
    <location>
        <begin position="6"/>
        <end position="26"/>
    </location>
</feature>
<reference evidence="2" key="2">
    <citation type="submission" date="2020-09" db="EMBL/GenBank/DDBJ databases">
        <authorList>
            <person name="Sun Q."/>
            <person name="Ohkuma M."/>
        </authorList>
    </citation>
    <scope>NUCLEOTIDE SEQUENCE</scope>
    <source>
        <strain evidence="2">JCM 12862</strain>
    </source>
</reference>
<sequence>MKKTIQNLVTIITIVAGIVAVLSFIYQIKSNDPKLEVLEISNDNLTNLPKVEYLKSNFYYKDSLITNLWKLNAIVRNIGSKTIIGKGDNKNIIDNNLTFRLNNGFKLIDFNITQNDFPYNIRKDENIVSFDFVQWRENEKVDITIYAEQVSKESNELKIILNEREIIDGHVNYRKLSQEEDKNKIIADFLPKPIRNVLYWVGIVFYGLIILILPFGLYTELNKYFAYKKWKKNWQTSFNEKMSEFLANGTIDKHMTTSEVPYRIWEKMEIPIPDIPSNPIWSMILGILFAFVLLSIPIIWMIQI</sequence>
<organism evidence="2 3">
    <name type="scientific">Yeosuana aromativorans</name>
    <dbReference type="NCBI Taxonomy" id="288019"/>
    <lineage>
        <taxon>Bacteria</taxon>
        <taxon>Pseudomonadati</taxon>
        <taxon>Bacteroidota</taxon>
        <taxon>Flavobacteriia</taxon>
        <taxon>Flavobacteriales</taxon>
        <taxon>Flavobacteriaceae</taxon>
        <taxon>Yeosuana</taxon>
    </lineage>
</organism>
<name>A0A8J3BTT8_9FLAO</name>
<feature type="transmembrane region" description="Helical" evidence="1">
    <location>
        <begin position="197"/>
        <end position="218"/>
    </location>
</feature>
<dbReference type="AlphaFoldDB" id="A0A8J3BTT8"/>
<reference evidence="2" key="1">
    <citation type="journal article" date="2014" name="Int. J. Syst. Evol. Microbiol.">
        <title>Complete genome sequence of Corynebacterium casei LMG S-19264T (=DSM 44701T), isolated from a smear-ripened cheese.</title>
        <authorList>
            <consortium name="US DOE Joint Genome Institute (JGI-PGF)"/>
            <person name="Walter F."/>
            <person name="Albersmeier A."/>
            <person name="Kalinowski J."/>
            <person name="Ruckert C."/>
        </authorList>
    </citation>
    <scope>NUCLEOTIDE SEQUENCE</scope>
    <source>
        <strain evidence="2">JCM 12862</strain>
    </source>
</reference>
<keyword evidence="3" id="KW-1185">Reference proteome</keyword>
<dbReference type="RefSeq" id="WP_188653127.1">
    <property type="nucleotide sequence ID" value="NZ_BMNR01000005.1"/>
</dbReference>
<dbReference type="EMBL" id="BMNR01000005">
    <property type="protein sequence ID" value="GGK27742.1"/>
    <property type="molecule type" value="Genomic_DNA"/>
</dbReference>
<evidence type="ECO:0000313" key="3">
    <source>
        <dbReference type="Proteomes" id="UP000612329"/>
    </source>
</evidence>
<comment type="caution">
    <text evidence="2">The sequence shown here is derived from an EMBL/GenBank/DDBJ whole genome shotgun (WGS) entry which is preliminary data.</text>
</comment>
<keyword evidence="1" id="KW-1133">Transmembrane helix</keyword>
<protein>
    <submittedName>
        <fullName evidence="2">Uncharacterized protein</fullName>
    </submittedName>
</protein>
<feature type="transmembrane region" description="Helical" evidence="1">
    <location>
        <begin position="280"/>
        <end position="302"/>
    </location>
</feature>
<gene>
    <name evidence="2" type="ORF">GCM10007962_22500</name>
</gene>
<proteinExistence type="predicted"/>
<keyword evidence="1" id="KW-0812">Transmembrane</keyword>
<evidence type="ECO:0000313" key="2">
    <source>
        <dbReference type="EMBL" id="GGK27742.1"/>
    </source>
</evidence>
<keyword evidence="1" id="KW-0472">Membrane</keyword>